<dbReference type="RefSeq" id="XP_033428748.1">
    <property type="nucleotide sequence ID" value="XM_033569942.1"/>
</dbReference>
<reference evidence="3 6" key="2">
    <citation type="submission" date="2019-08" db="EMBL/GenBank/DDBJ databases">
        <title>The genome sequence of a newly discovered highly antifungal drug resistant Aspergillus species, Aspergillus tanneri NIH 1004.</title>
        <authorList>
            <person name="Mounaud S."/>
            <person name="Singh I."/>
            <person name="Joardar V."/>
            <person name="Pakala S."/>
            <person name="Pakala S."/>
            <person name="Venepally P."/>
            <person name="Chung J.K."/>
            <person name="Losada L."/>
            <person name="Nierman W.C."/>
        </authorList>
    </citation>
    <scope>NUCLEOTIDE SEQUENCE [LARGE SCALE GENOMIC DNA]</scope>
    <source>
        <strain evidence="3 6">NIH1004</strain>
    </source>
</reference>
<reference evidence="4 5" key="1">
    <citation type="submission" date="2019-03" db="EMBL/GenBank/DDBJ databases">
        <title>The genome sequence of a newly discovered highly antifungal drug resistant Aspergillus species, Aspergillus tanneri NIH 1004.</title>
        <authorList>
            <person name="Mounaud S."/>
            <person name="Singh I."/>
            <person name="Joardar V."/>
            <person name="Pakala S."/>
            <person name="Pakala S."/>
            <person name="Venepally P."/>
            <person name="Hoover J."/>
            <person name="Nierman W."/>
            <person name="Chung J."/>
            <person name="Losada L."/>
        </authorList>
    </citation>
    <scope>NUCLEOTIDE SEQUENCE [LARGE SCALE GENOMIC DNA]</scope>
    <source>
        <strain evidence="4 5">NIH1004</strain>
    </source>
</reference>
<keyword evidence="5" id="KW-1185">Reference proteome</keyword>
<dbReference type="InterPro" id="IPR011008">
    <property type="entry name" value="Dimeric_a/b-barrel"/>
</dbReference>
<organism evidence="4 5">
    <name type="scientific">Aspergillus tanneri</name>
    <dbReference type="NCBI Taxonomy" id="1220188"/>
    <lineage>
        <taxon>Eukaryota</taxon>
        <taxon>Fungi</taxon>
        <taxon>Dikarya</taxon>
        <taxon>Ascomycota</taxon>
        <taxon>Pezizomycotina</taxon>
        <taxon>Eurotiomycetes</taxon>
        <taxon>Eurotiomycetidae</taxon>
        <taxon>Eurotiales</taxon>
        <taxon>Aspergillaceae</taxon>
        <taxon>Aspergillus</taxon>
        <taxon>Aspergillus subgen. Circumdati</taxon>
    </lineage>
</organism>
<dbReference type="Proteomes" id="UP000308092">
    <property type="component" value="Unassembled WGS sequence"/>
</dbReference>
<dbReference type="InterPro" id="IPR009799">
    <property type="entry name" value="EthD_dom"/>
</dbReference>
<dbReference type="EMBL" id="SOSA01000184">
    <property type="protein sequence ID" value="THC94883.1"/>
    <property type="molecule type" value="Genomic_DNA"/>
</dbReference>
<gene>
    <name evidence="3" type="ORF">ATNIH1004_005288</name>
    <name evidence="4" type="ORF">EYZ11_005645</name>
</gene>
<dbReference type="VEuPathDB" id="FungiDB:EYZ11_005645"/>
<name>A0A4S3JHM9_9EURO</name>
<dbReference type="Pfam" id="PF07110">
    <property type="entry name" value="EthD"/>
    <property type="match status" value="1"/>
</dbReference>
<comment type="similarity">
    <text evidence="1">Belongs to the tpcK family.</text>
</comment>
<comment type="caution">
    <text evidence="4">The sequence shown here is derived from an EMBL/GenBank/DDBJ whole genome shotgun (WGS) entry which is preliminary data.</text>
</comment>
<dbReference type="AlphaFoldDB" id="A0A4S3JHM9"/>
<dbReference type="STRING" id="1220188.A0A4S3JHM9"/>
<dbReference type="GeneID" id="54327990"/>
<evidence type="ECO:0000259" key="2">
    <source>
        <dbReference type="Pfam" id="PF07110"/>
    </source>
</evidence>
<protein>
    <recommendedName>
        <fullName evidence="2">EthD domain-containing protein</fullName>
    </recommendedName>
</protein>
<dbReference type="Gene3D" id="3.30.70.100">
    <property type="match status" value="1"/>
</dbReference>
<dbReference type="SUPFAM" id="SSF54909">
    <property type="entry name" value="Dimeric alpha+beta barrel"/>
    <property type="match status" value="1"/>
</dbReference>
<sequence>MTFKVLVYAHRLPGISPEDFKQHYEAHIELFKRLVGDDFPLSHRRVYIARTAVEAAPDGASARNATTPATVVVGQQSDYDYDCLAEMTFADQASWEACVAKAYAPEISAQIAADEDKFYDRSKTGVVIVGDVTETTK</sequence>
<feature type="domain" description="EthD" evidence="2">
    <location>
        <begin position="13"/>
        <end position="122"/>
    </location>
</feature>
<dbReference type="EMBL" id="QUQM01000003">
    <property type="protein sequence ID" value="KAA8649387.1"/>
    <property type="molecule type" value="Genomic_DNA"/>
</dbReference>
<evidence type="ECO:0000313" key="4">
    <source>
        <dbReference type="EMBL" id="THC94883.1"/>
    </source>
</evidence>
<evidence type="ECO:0000313" key="6">
    <source>
        <dbReference type="Proteomes" id="UP000324241"/>
    </source>
</evidence>
<dbReference type="OrthoDB" id="2519291at2759"/>
<dbReference type="Proteomes" id="UP000324241">
    <property type="component" value="Unassembled WGS sequence"/>
</dbReference>
<dbReference type="GO" id="GO:0016491">
    <property type="term" value="F:oxidoreductase activity"/>
    <property type="evidence" value="ECO:0007669"/>
    <property type="project" value="InterPro"/>
</dbReference>
<evidence type="ECO:0000256" key="1">
    <source>
        <dbReference type="ARBA" id="ARBA00005986"/>
    </source>
</evidence>
<evidence type="ECO:0000313" key="5">
    <source>
        <dbReference type="Proteomes" id="UP000308092"/>
    </source>
</evidence>
<proteinExistence type="inferred from homology"/>
<accession>A0A4S3JHM9</accession>
<evidence type="ECO:0000313" key="3">
    <source>
        <dbReference type="EMBL" id="KAA8649387.1"/>
    </source>
</evidence>